<evidence type="ECO:0000313" key="3">
    <source>
        <dbReference type="Proteomes" id="UP000280008"/>
    </source>
</evidence>
<evidence type="ECO:0000313" key="2">
    <source>
        <dbReference type="EMBL" id="RKR76359.1"/>
    </source>
</evidence>
<reference evidence="2 3" key="1">
    <citation type="submission" date="2018-10" db="EMBL/GenBank/DDBJ databases">
        <title>Sequencing the genomes of 1000 actinobacteria strains.</title>
        <authorList>
            <person name="Klenk H.-P."/>
        </authorList>
    </citation>
    <scope>NUCLEOTIDE SEQUENCE [LARGE SCALE GENOMIC DNA]</scope>
    <source>
        <strain evidence="2 3">DSM 17894</strain>
    </source>
</reference>
<evidence type="ECO:0000256" key="1">
    <source>
        <dbReference type="SAM" id="Phobius"/>
    </source>
</evidence>
<sequence>MADLIILSYQDEAKAEAAFEAVQSLERDLIIELAGLALVHVDDKGKTRVEMPDQGNRVGLAAASGAVFGALIGLFFFVPLVGLVVGGAIGALVARLDKTGVNAAFRDRVKSELARGRSAVVIYATKLTQDKFADALAPFGGTVVQTSLSDDEERELAHDLTPVA</sequence>
<dbReference type="Proteomes" id="UP000280008">
    <property type="component" value="Unassembled WGS sequence"/>
</dbReference>
<name>A0A495IKQ2_9MICO</name>
<organism evidence="2 3">
    <name type="scientific">Frondihabitans australicus</name>
    <dbReference type="NCBI Taxonomy" id="386892"/>
    <lineage>
        <taxon>Bacteria</taxon>
        <taxon>Bacillati</taxon>
        <taxon>Actinomycetota</taxon>
        <taxon>Actinomycetes</taxon>
        <taxon>Micrococcales</taxon>
        <taxon>Microbacteriaceae</taxon>
        <taxon>Frondihabitans</taxon>
    </lineage>
</organism>
<protein>
    <submittedName>
        <fullName evidence="2">Putative membrane protein</fullName>
    </submittedName>
</protein>
<gene>
    <name evidence="2" type="ORF">C8E83_3529</name>
</gene>
<proteinExistence type="predicted"/>
<dbReference type="InterPro" id="IPR009200">
    <property type="entry name" value="DUF1269_membrane"/>
</dbReference>
<keyword evidence="1" id="KW-1133">Transmembrane helix</keyword>
<keyword evidence="1" id="KW-0812">Transmembrane</keyword>
<keyword evidence="3" id="KW-1185">Reference proteome</keyword>
<feature type="transmembrane region" description="Helical" evidence="1">
    <location>
        <begin position="60"/>
        <end position="93"/>
    </location>
</feature>
<keyword evidence="1" id="KW-0472">Membrane</keyword>
<dbReference type="Pfam" id="PF06897">
    <property type="entry name" value="DUF1269"/>
    <property type="match status" value="1"/>
</dbReference>
<comment type="caution">
    <text evidence="2">The sequence shown here is derived from an EMBL/GenBank/DDBJ whole genome shotgun (WGS) entry which is preliminary data.</text>
</comment>
<dbReference type="OrthoDB" id="5244321at2"/>
<dbReference type="EMBL" id="RBKS01000001">
    <property type="protein sequence ID" value="RKR76359.1"/>
    <property type="molecule type" value="Genomic_DNA"/>
</dbReference>
<accession>A0A495IKQ2</accession>
<dbReference type="AlphaFoldDB" id="A0A495IKQ2"/>